<dbReference type="Pfam" id="PF00501">
    <property type="entry name" value="AMP-binding"/>
    <property type="match status" value="1"/>
</dbReference>
<feature type="domain" description="AMP-binding enzyme C-terminal" evidence="2">
    <location>
        <begin position="334"/>
        <end position="406"/>
    </location>
</feature>
<comment type="caution">
    <text evidence="3">The sequence shown here is derived from an EMBL/GenBank/DDBJ whole genome shotgun (WGS) entry which is preliminary data.</text>
</comment>
<evidence type="ECO:0000313" key="4">
    <source>
        <dbReference type="Proteomes" id="UP001517376"/>
    </source>
</evidence>
<gene>
    <name evidence="3" type="ORF">GU920_10970</name>
</gene>
<dbReference type="PANTHER" id="PTHR43767">
    <property type="entry name" value="LONG-CHAIN-FATTY-ACID--COA LIGASE"/>
    <property type="match status" value="1"/>
</dbReference>
<evidence type="ECO:0000259" key="2">
    <source>
        <dbReference type="Pfam" id="PF13193"/>
    </source>
</evidence>
<keyword evidence="4" id="KW-1185">Reference proteome</keyword>
<proteinExistence type="predicted"/>
<dbReference type="InterPro" id="IPR025110">
    <property type="entry name" value="AMP-bd_C"/>
</dbReference>
<dbReference type="InterPro" id="IPR000873">
    <property type="entry name" value="AMP-dep_synth/lig_dom"/>
</dbReference>
<dbReference type="InterPro" id="IPR045851">
    <property type="entry name" value="AMP-bd_C_sf"/>
</dbReference>
<protein>
    <submittedName>
        <fullName evidence="3">AMP-binding protein</fullName>
    </submittedName>
</protein>
<reference evidence="4" key="1">
    <citation type="submission" date="2020-01" db="EMBL/GenBank/DDBJ databases">
        <title>Sphingomonas sp. strain CSW-10.</title>
        <authorList>
            <person name="Chen W.-M."/>
        </authorList>
    </citation>
    <scope>NUCLEOTIDE SEQUENCE [LARGE SCALE GENOMIC DNA]</scope>
    <source>
        <strain evidence="4">CCP-1</strain>
    </source>
</reference>
<dbReference type="InterPro" id="IPR042099">
    <property type="entry name" value="ANL_N_sf"/>
</dbReference>
<dbReference type="Pfam" id="PF13193">
    <property type="entry name" value="AMP-binding_C"/>
    <property type="match status" value="1"/>
</dbReference>
<sequence>MARGRVPDRFQAHPAARLIGPDGALGEGAGGAAGPIVQVPDGGAALIDPARCADAVRAALAQGAAGLPFRVGALDLPAPAPGRRPVFEALTSGTTGVPRRIRRTQRSWCASFAVNAGLFGIGPGQRVAVLGRMVHSLSLYGALEGACLGAEVHLLAGLRPDGQRAALAARGVEVLYATPAQLRLVVEAGGGALPGLRLVLVGGAKLDTALRAALAVLAPQAEVREFYGAAEASFVTLADPASRPDGVGRPYPGVRLEVRAADGTVLGPGGVGEIWVKSPYLCDRYGDRRGTAPLKRRGWLSVGEMGWMEGGELHLAGRLGRMVTVADQNVFPEEIERILLECPGVRRVAVVPRADALRGHVLVAVVQGDPAQEAAILRAARARLGPLKAPRALIWRDDWPETASGKADLVRIASEAGL</sequence>
<dbReference type="InterPro" id="IPR050237">
    <property type="entry name" value="ATP-dep_AMP-bd_enzyme"/>
</dbReference>
<dbReference type="PANTHER" id="PTHR43767:SF1">
    <property type="entry name" value="NONRIBOSOMAL PEPTIDE SYNTHASE PES1 (EUROFUNG)-RELATED"/>
    <property type="match status" value="1"/>
</dbReference>
<evidence type="ECO:0000313" key="3">
    <source>
        <dbReference type="EMBL" id="NBE08059.1"/>
    </source>
</evidence>
<name>A0ABW9Y8B0_9RHOB</name>
<accession>A0ABW9Y8B0</accession>
<dbReference type="SUPFAM" id="SSF56801">
    <property type="entry name" value="Acetyl-CoA synthetase-like"/>
    <property type="match status" value="1"/>
</dbReference>
<dbReference type="Gene3D" id="3.30.300.30">
    <property type="match status" value="1"/>
</dbReference>
<evidence type="ECO:0000259" key="1">
    <source>
        <dbReference type="Pfam" id="PF00501"/>
    </source>
</evidence>
<dbReference type="Gene3D" id="3.40.50.12780">
    <property type="entry name" value="N-terminal domain of ligase-like"/>
    <property type="match status" value="1"/>
</dbReference>
<feature type="domain" description="AMP-dependent synthetase/ligase" evidence="1">
    <location>
        <begin position="78"/>
        <end position="285"/>
    </location>
</feature>
<dbReference type="Proteomes" id="UP001517376">
    <property type="component" value="Unassembled WGS sequence"/>
</dbReference>
<organism evidence="3 4">
    <name type="scientific">Paragemmobacter ruber</name>
    <dbReference type="NCBI Taxonomy" id="1985673"/>
    <lineage>
        <taxon>Bacteria</taxon>
        <taxon>Pseudomonadati</taxon>
        <taxon>Pseudomonadota</taxon>
        <taxon>Alphaproteobacteria</taxon>
        <taxon>Rhodobacterales</taxon>
        <taxon>Paracoccaceae</taxon>
        <taxon>Paragemmobacter</taxon>
    </lineage>
</organism>
<dbReference type="RefSeq" id="WP_161767049.1">
    <property type="nucleotide sequence ID" value="NZ_JAAATW010000002.1"/>
</dbReference>
<dbReference type="EMBL" id="JAAATW010000002">
    <property type="protein sequence ID" value="NBE08059.1"/>
    <property type="molecule type" value="Genomic_DNA"/>
</dbReference>